<keyword evidence="7" id="KW-1185">Reference proteome</keyword>
<dbReference type="PANTHER" id="PTHR30055">
    <property type="entry name" value="HTH-TYPE TRANSCRIPTIONAL REGULATOR RUTR"/>
    <property type="match status" value="1"/>
</dbReference>
<comment type="caution">
    <text evidence="6">The sequence shown here is derived from an EMBL/GenBank/DDBJ whole genome shotgun (WGS) entry which is preliminary data.</text>
</comment>
<keyword evidence="2 4" id="KW-0238">DNA-binding</keyword>
<dbReference type="SUPFAM" id="SSF46689">
    <property type="entry name" value="Homeodomain-like"/>
    <property type="match status" value="1"/>
</dbReference>
<feature type="DNA-binding region" description="H-T-H motif" evidence="4">
    <location>
        <begin position="37"/>
        <end position="56"/>
    </location>
</feature>
<gene>
    <name evidence="6" type="ORF">HNR68_002499</name>
</gene>
<dbReference type="GO" id="GO:0000976">
    <property type="term" value="F:transcription cis-regulatory region binding"/>
    <property type="evidence" value="ECO:0007669"/>
    <property type="project" value="TreeGrafter"/>
</dbReference>
<sequence>MSTEPMGLRERKKQATRDALSWAAVRLAVERGFDAVRVEDIAAEVGVSPRTFNNYFASKGEAIAARHLERARQIAVELRARPEDEPLWEAITNAVLARFALSEGRGEREPEQQWLDGVRLMVSEPALQGEMARVNAMADAELAAAVAERTGTDVDRDLYPRLVSAAVGAAMTAAIGHWLHGPEPTAMAPLLRDALRQLSAGLPVP</sequence>
<evidence type="ECO:0000256" key="2">
    <source>
        <dbReference type="ARBA" id="ARBA00023125"/>
    </source>
</evidence>
<name>A0A853ALF0_9PSEU</name>
<dbReference type="AlphaFoldDB" id="A0A853ALF0"/>
<reference evidence="6 7" key="1">
    <citation type="submission" date="2020-07" db="EMBL/GenBank/DDBJ databases">
        <title>Sequencing the genomes of 1000 actinobacteria strains.</title>
        <authorList>
            <person name="Klenk H.-P."/>
        </authorList>
    </citation>
    <scope>NUCLEOTIDE SEQUENCE [LARGE SCALE GENOMIC DNA]</scope>
    <source>
        <strain evidence="6 7">DSM 44065</strain>
    </source>
</reference>
<dbReference type="InterPro" id="IPR041347">
    <property type="entry name" value="MftR_C"/>
</dbReference>
<dbReference type="PANTHER" id="PTHR30055:SF238">
    <property type="entry name" value="MYCOFACTOCIN BIOSYNTHESIS TRANSCRIPTIONAL REGULATOR MFTR-RELATED"/>
    <property type="match status" value="1"/>
</dbReference>
<evidence type="ECO:0000256" key="1">
    <source>
        <dbReference type="ARBA" id="ARBA00023015"/>
    </source>
</evidence>
<dbReference type="EMBL" id="JACCFJ010000001">
    <property type="protein sequence ID" value="NYI83869.1"/>
    <property type="molecule type" value="Genomic_DNA"/>
</dbReference>
<dbReference type="Pfam" id="PF00440">
    <property type="entry name" value="TetR_N"/>
    <property type="match status" value="1"/>
</dbReference>
<evidence type="ECO:0000313" key="7">
    <source>
        <dbReference type="Proteomes" id="UP000587002"/>
    </source>
</evidence>
<dbReference type="InterPro" id="IPR050109">
    <property type="entry name" value="HTH-type_TetR-like_transc_reg"/>
</dbReference>
<dbReference type="InterPro" id="IPR009057">
    <property type="entry name" value="Homeodomain-like_sf"/>
</dbReference>
<dbReference type="RefSeq" id="WP_179720637.1">
    <property type="nucleotide sequence ID" value="NZ_BAABFH010000001.1"/>
</dbReference>
<dbReference type="Proteomes" id="UP000587002">
    <property type="component" value="Unassembled WGS sequence"/>
</dbReference>
<dbReference type="Gene3D" id="1.10.10.60">
    <property type="entry name" value="Homeodomain-like"/>
    <property type="match status" value="1"/>
</dbReference>
<protein>
    <submittedName>
        <fullName evidence="6">AcrR family transcriptional regulator</fullName>
    </submittedName>
</protein>
<feature type="domain" description="HTH tetR-type" evidence="5">
    <location>
        <begin position="14"/>
        <end position="74"/>
    </location>
</feature>
<dbReference type="Pfam" id="PF17754">
    <property type="entry name" value="TetR_C_14"/>
    <property type="match status" value="1"/>
</dbReference>
<dbReference type="PROSITE" id="PS50977">
    <property type="entry name" value="HTH_TETR_2"/>
    <property type="match status" value="1"/>
</dbReference>
<proteinExistence type="predicted"/>
<dbReference type="GO" id="GO:0003700">
    <property type="term" value="F:DNA-binding transcription factor activity"/>
    <property type="evidence" value="ECO:0007669"/>
    <property type="project" value="TreeGrafter"/>
</dbReference>
<evidence type="ECO:0000256" key="4">
    <source>
        <dbReference type="PROSITE-ProRule" id="PRU00335"/>
    </source>
</evidence>
<keyword evidence="1" id="KW-0805">Transcription regulation</keyword>
<evidence type="ECO:0000256" key="3">
    <source>
        <dbReference type="ARBA" id="ARBA00023163"/>
    </source>
</evidence>
<keyword evidence="3" id="KW-0804">Transcription</keyword>
<evidence type="ECO:0000259" key="5">
    <source>
        <dbReference type="PROSITE" id="PS50977"/>
    </source>
</evidence>
<accession>A0A853ALF0</accession>
<dbReference type="Gene3D" id="1.10.357.10">
    <property type="entry name" value="Tetracycline Repressor, domain 2"/>
    <property type="match status" value="1"/>
</dbReference>
<dbReference type="InterPro" id="IPR001647">
    <property type="entry name" value="HTH_TetR"/>
</dbReference>
<evidence type="ECO:0000313" key="6">
    <source>
        <dbReference type="EMBL" id="NYI83869.1"/>
    </source>
</evidence>
<organism evidence="6 7">
    <name type="scientific">Saccharopolyspora hordei</name>
    <dbReference type="NCBI Taxonomy" id="1838"/>
    <lineage>
        <taxon>Bacteria</taxon>
        <taxon>Bacillati</taxon>
        <taxon>Actinomycetota</taxon>
        <taxon>Actinomycetes</taxon>
        <taxon>Pseudonocardiales</taxon>
        <taxon>Pseudonocardiaceae</taxon>
        <taxon>Saccharopolyspora</taxon>
    </lineage>
</organism>